<dbReference type="Pfam" id="PF06441">
    <property type="entry name" value="EHN"/>
    <property type="match status" value="1"/>
</dbReference>
<dbReference type="GO" id="GO:0005789">
    <property type="term" value="C:endoplasmic reticulum membrane"/>
    <property type="evidence" value="ECO:0007669"/>
    <property type="project" value="UniProtKB-SubCell"/>
</dbReference>
<keyword evidence="6" id="KW-0472">Membrane</keyword>
<comment type="catalytic activity">
    <reaction evidence="6">
        <text>cis-stilbene oxide + H2O = (1R,2R)-hydrobenzoin</text>
        <dbReference type="Rhea" id="RHEA:23900"/>
        <dbReference type="ChEBI" id="CHEBI:15377"/>
        <dbReference type="ChEBI" id="CHEBI:50004"/>
        <dbReference type="ChEBI" id="CHEBI:50014"/>
        <dbReference type="EC" id="3.3.2.9"/>
    </reaction>
</comment>
<dbReference type="InterPro" id="IPR016292">
    <property type="entry name" value="Epoxide_hydrolase"/>
</dbReference>
<feature type="active site" description="Proton acceptor" evidence="7">
    <location>
        <position position="433"/>
    </location>
</feature>
<dbReference type="PANTHER" id="PTHR21661">
    <property type="entry name" value="EPOXIDE HYDROLASE 1-RELATED"/>
    <property type="match status" value="1"/>
</dbReference>
<organism evidence="9">
    <name type="scientific">Ceratitis capitata</name>
    <name type="common">Mediterranean fruit fly</name>
    <name type="synonym">Tephritis capitata</name>
    <dbReference type="NCBI Taxonomy" id="7213"/>
    <lineage>
        <taxon>Eukaryota</taxon>
        <taxon>Metazoa</taxon>
        <taxon>Ecdysozoa</taxon>
        <taxon>Arthropoda</taxon>
        <taxon>Hexapoda</taxon>
        <taxon>Insecta</taxon>
        <taxon>Pterygota</taxon>
        <taxon>Neoptera</taxon>
        <taxon>Endopterygota</taxon>
        <taxon>Diptera</taxon>
        <taxon>Brachycera</taxon>
        <taxon>Muscomorpha</taxon>
        <taxon>Tephritoidea</taxon>
        <taxon>Tephritidae</taxon>
        <taxon>Ceratitis</taxon>
        <taxon>Ceratitis</taxon>
    </lineage>
</organism>
<evidence type="ECO:0000256" key="3">
    <source>
        <dbReference type="ARBA" id="ARBA00010088"/>
    </source>
</evidence>
<evidence type="ECO:0000256" key="5">
    <source>
        <dbReference type="ARBA" id="ARBA00022801"/>
    </source>
</evidence>
<gene>
    <name evidence="9" type="primary">HYEP1</name>
</gene>
<reference evidence="9" key="2">
    <citation type="journal article" date="2014" name="BMC Genomics">
        <title>A genomic perspective to assessing quality of mass-reared SIT flies used in Mediterranean fruit fly (Ceratitis capitata) eradication in California.</title>
        <authorList>
            <person name="Calla B."/>
            <person name="Hall B."/>
            <person name="Hou S."/>
            <person name="Geib S.M."/>
        </authorList>
    </citation>
    <scope>NUCLEOTIDE SEQUENCE</scope>
</reference>
<dbReference type="PRINTS" id="PR00412">
    <property type="entry name" value="EPOXHYDRLASE"/>
</dbReference>
<dbReference type="Gene3D" id="3.40.50.1820">
    <property type="entry name" value="alpha/beta hydrolase"/>
    <property type="match status" value="1"/>
</dbReference>
<comment type="function">
    <text evidence="6">Catalyzes juvenile hormone hydrolysis.</text>
</comment>
<comment type="catalytic activity">
    <reaction evidence="1 6">
        <text>1-(4-methoxyphenyl)-N-methyl-N-[(3-methyloxetan-3-yl)methyl]methanamine + H2O = 2-{[(4-methoxybenzyl)(methyl)amino]methyl}-2-methylpropane-1,3-diol</text>
        <dbReference type="Rhea" id="RHEA:55764"/>
        <dbReference type="ChEBI" id="CHEBI:15377"/>
        <dbReference type="ChEBI" id="CHEBI:139161"/>
        <dbReference type="ChEBI" id="CHEBI:139164"/>
        <dbReference type="EC" id="3.3.2.9"/>
    </reaction>
</comment>
<feature type="active site" description="Nucleophile" evidence="7">
    <location>
        <position position="232"/>
    </location>
</feature>
<dbReference type="InterPro" id="IPR010497">
    <property type="entry name" value="Epoxide_hydro_N"/>
</dbReference>
<dbReference type="OrthoDB" id="7130006at2759"/>
<comment type="similarity">
    <text evidence="3 6">Belongs to the peptidase S33 family.</text>
</comment>
<keyword evidence="6" id="KW-0256">Endoplasmic reticulum</keyword>
<dbReference type="GO" id="GO:0097176">
    <property type="term" value="P:epoxide metabolic process"/>
    <property type="evidence" value="ECO:0007669"/>
    <property type="project" value="TreeGrafter"/>
</dbReference>
<evidence type="ECO:0000256" key="4">
    <source>
        <dbReference type="ARBA" id="ARBA00022797"/>
    </source>
</evidence>
<dbReference type="SUPFAM" id="SSF53474">
    <property type="entry name" value="alpha/beta-Hydrolases"/>
    <property type="match status" value="1"/>
</dbReference>
<feature type="domain" description="Epoxide hydrolase N-terminal" evidence="8">
    <location>
        <begin position="55"/>
        <end position="165"/>
    </location>
</feature>
<evidence type="ECO:0000313" key="9">
    <source>
        <dbReference type="EMBL" id="JAB88495.1"/>
    </source>
</evidence>
<evidence type="ECO:0000259" key="8">
    <source>
        <dbReference type="Pfam" id="PF06441"/>
    </source>
</evidence>
<dbReference type="PANTHER" id="PTHR21661:SF35">
    <property type="entry name" value="EPOXIDE HYDROLASE"/>
    <property type="match status" value="1"/>
</dbReference>
<keyword evidence="4 6" id="KW-0058">Aromatic hydrocarbons catabolism</keyword>
<dbReference type="InterPro" id="IPR029058">
    <property type="entry name" value="AB_hydrolase_fold"/>
</dbReference>
<dbReference type="AlphaFoldDB" id="W8AJ10"/>
<evidence type="ECO:0000256" key="6">
    <source>
        <dbReference type="PIRNR" id="PIRNR001112"/>
    </source>
</evidence>
<dbReference type="InterPro" id="IPR000639">
    <property type="entry name" value="Epox_hydrolase-like"/>
</dbReference>
<protein>
    <recommendedName>
        <fullName evidence="6">Epoxide hydrolase</fullName>
        <ecNumber evidence="6">3.3.2.9</ecNumber>
    </recommendedName>
</protein>
<sequence length="456" mass="51841">MGFLVRFLVVTSSLGLAVLIQNYRLLSRSLPAPQLDLNEYWGPGSAENYVEDTTVKPFNIKVNTELISDLKAQLSRPLKLHEPLEGVAFQYGFNSKELQNIIKYWRDTYLRKWDENEAFLNKFAHFETQIQGLRMHFIQVKPKNAEGKKVLPLLLLHGWPGSVRELYDIIPLLTTAKPESEYVFEVIAPSLPGFGWSQGASKVGFDTARIAVVLDNLMQRLGYDKYIVHGGDWGARIGSNMAALFPQHIIGYHSNLCVALHPLALFSKAVRAWLPNFSLNLEQRTFFRNFSEESAYLLEESGYLHLQTTKPDTIGTALTDNPVGLAAYILEKFSTWTNPSFRKLPDGGLTKHYTLDALLDNVMIYYITNSITTSQRIYAEALSETQTHLERVHILTPTGCVRFKWDIMHATDNELKHKYKNLVQSTFYSDGGHFPAMEKPQTLYEDLLAFVKKAAL</sequence>
<evidence type="ECO:0000256" key="7">
    <source>
        <dbReference type="PIRSR" id="PIRSR001112-1"/>
    </source>
</evidence>
<dbReference type="EMBL" id="GAMC01018060">
    <property type="protein sequence ID" value="JAB88495.1"/>
    <property type="molecule type" value="mRNA"/>
</dbReference>
<reference evidence="9" key="1">
    <citation type="submission" date="2013-07" db="EMBL/GenBank/DDBJ databases">
        <authorList>
            <person name="Geib S."/>
        </authorList>
    </citation>
    <scope>NUCLEOTIDE SEQUENCE</scope>
</reference>
<dbReference type="PIRSF" id="PIRSF001112">
    <property type="entry name" value="Epoxide_hydrolase"/>
    <property type="match status" value="1"/>
</dbReference>
<feature type="active site" description="Proton donor" evidence="7">
    <location>
        <position position="378"/>
    </location>
</feature>
<name>W8AJ10_CERCA</name>
<dbReference type="EC" id="3.3.2.9" evidence="6"/>
<accession>W8AJ10</accession>
<proteinExistence type="evidence at transcript level"/>
<keyword evidence="5 6" id="KW-0378">Hydrolase</keyword>
<evidence type="ECO:0000256" key="1">
    <source>
        <dbReference type="ARBA" id="ARBA00000221"/>
    </source>
</evidence>
<comment type="subcellular location">
    <subcellularLocation>
        <location evidence="6">Endoplasmic reticulum membrane</location>
    </subcellularLocation>
    <subcellularLocation>
        <location evidence="2">Microsome membrane</location>
        <topology evidence="2">Single-pass membrane protein</topology>
    </subcellularLocation>
</comment>
<dbReference type="EMBL" id="GAMC01018061">
    <property type="protein sequence ID" value="JAB88494.1"/>
    <property type="molecule type" value="mRNA"/>
</dbReference>
<evidence type="ECO:0000256" key="2">
    <source>
        <dbReference type="ARBA" id="ARBA00004111"/>
    </source>
</evidence>
<dbReference type="GO" id="GO:0033961">
    <property type="term" value="F:cis-stilbene-oxide hydrolase activity"/>
    <property type="evidence" value="ECO:0007669"/>
    <property type="project" value="UniProtKB-UniRule"/>
</dbReference>